<accession>A0A8T1VPY6</accession>
<dbReference type="PANTHER" id="PTHR43829:SF9">
    <property type="entry name" value="AQUAPORIN-9"/>
    <property type="match status" value="1"/>
</dbReference>
<feature type="transmembrane region" description="Helical" evidence="2">
    <location>
        <begin position="231"/>
        <end position="257"/>
    </location>
</feature>
<keyword evidence="1" id="KW-0813">Transport</keyword>
<protein>
    <recommendedName>
        <fullName evidence="5">Aquaporin</fullName>
    </recommendedName>
</protein>
<feature type="transmembrane region" description="Helical" evidence="2">
    <location>
        <begin position="269"/>
        <end position="294"/>
    </location>
</feature>
<dbReference type="NCBIfam" id="TIGR00861">
    <property type="entry name" value="MIP"/>
    <property type="match status" value="1"/>
</dbReference>
<dbReference type="GO" id="GO:0015254">
    <property type="term" value="F:glycerol channel activity"/>
    <property type="evidence" value="ECO:0007669"/>
    <property type="project" value="TreeGrafter"/>
</dbReference>
<feature type="transmembrane region" description="Helical" evidence="2">
    <location>
        <begin position="401"/>
        <end position="423"/>
    </location>
</feature>
<dbReference type="Pfam" id="PF00230">
    <property type="entry name" value="MIP"/>
    <property type="match status" value="1"/>
</dbReference>
<dbReference type="GO" id="GO:0005886">
    <property type="term" value="C:plasma membrane"/>
    <property type="evidence" value="ECO:0007669"/>
    <property type="project" value="TreeGrafter"/>
</dbReference>
<dbReference type="OrthoDB" id="3222at2759"/>
<proteinExistence type="predicted"/>
<feature type="transmembrane region" description="Helical" evidence="2">
    <location>
        <begin position="189"/>
        <end position="211"/>
    </location>
</feature>
<name>A0A8T1VPY6_9STRA</name>
<keyword evidence="2" id="KW-0472">Membrane</keyword>
<feature type="transmembrane region" description="Helical" evidence="2">
    <location>
        <begin position="353"/>
        <end position="373"/>
    </location>
</feature>
<feature type="transmembrane region" description="Helical" evidence="2">
    <location>
        <begin position="314"/>
        <end position="337"/>
    </location>
</feature>
<dbReference type="InterPro" id="IPR050363">
    <property type="entry name" value="MIP/Aquaporin"/>
</dbReference>
<sequence>MPRVVDSYREQMPTALRSIHGDSLDELCGPHQGQNGWLEKCTDRCSWKRIEWQRCQSEKEPLSPQSTGLEGPPAAHCAQMVSPLLLLRKPDARRKLLRVLRWESACVLRLSLLHFPFYGDVHSSSYWPPPFCRPTAMLRDSMDKMEAMLRGSMSKMDSNYLAEPDMAMMSMEPAHAGAYQAKSPLVREVMAEFLGMLVFMSFGTGVVAQVVLGEGTKGDFLSINLCWGLGILFGIHVCGGVSGAHLNPAVTVSLALFRRFEWKKVPFYVVAQLLGAFAASGIVCIVYAPLISAADPHKTATQGIFATYPYSKDVPTGTCFLTEVVGTALLVGCLFAIGDDMNKPASPYSQPGAVALLVVAIGMAFGMNTGYAINPARDLGPRLFSLCAGWGTKVFTLSDSYFWVPIVAPLLGGPIGAGMYVVLVEQHHPVEYAP</sequence>
<keyword evidence="2" id="KW-0812">Transmembrane</keyword>
<dbReference type="InterPro" id="IPR022357">
    <property type="entry name" value="MIP_CS"/>
</dbReference>
<dbReference type="PANTHER" id="PTHR43829">
    <property type="entry name" value="AQUAPORIN OR AQUAGLYCEROPORIN RELATED"/>
    <property type="match status" value="1"/>
</dbReference>
<organism evidence="3 4">
    <name type="scientific">Phytophthora pseudosyringae</name>
    <dbReference type="NCBI Taxonomy" id="221518"/>
    <lineage>
        <taxon>Eukaryota</taxon>
        <taxon>Sar</taxon>
        <taxon>Stramenopiles</taxon>
        <taxon>Oomycota</taxon>
        <taxon>Peronosporomycetes</taxon>
        <taxon>Peronosporales</taxon>
        <taxon>Peronosporaceae</taxon>
        <taxon>Phytophthora</taxon>
    </lineage>
</organism>
<comment type="caution">
    <text evidence="3">The sequence shown here is derived from an EMBL/GenBank/DDBJ whole genome shotgun (WGS) entry which is preliminary data.</text>
</comment>
<evidence type="ECO:0000256" key="1">
    <source>
        <dbReference type="ARBA" id="ARBA00022448"/>
    </source>
</evidence>
<dbReference type="PROSITE" id="PS00221">
    <property type="entry name" value="MIP"/>
    <property type="match status" value="1"/>
</dbReference>
<reference evidence="3" key="1">
    <citation type="submission" date="2021-02" db="EMBL/GenBank/DDBJ databases">
        <authorList>
            <person name="Palmer J.M."/>
        </authorList>
    </citation>
    <scope>NUCLEOTIDE SEQUENCE</scope>
    <source>
        <strain evidence="3">SCRP734</strain>
    </source>
</reference>
<dbReference type="CDD" id="cd00333">
    <property type="entry name" value="MIP"/>
    <property type="match status" value="1"/>
</dbReference>
<evidence type="ECO:0000256" key="2">
    <source>
        <dbReference type="SAM" id="Phobius"/>
    </source>
</evidence>
<keyword evidence="2" id="KW-1133">Transmembrane helix</keyword>
<dbReference type="Proteomes" id="UP000694044">
    <property type="component" value="Unassembled WGS sequence"/>
</dbReference>
<dbReference type="EMBL" id="JAGDFM010000190">
    <property type="protein sequence ID" value="KAG7383006.1"/>
    <property type="molecule type" value="Genomic_DNA"/>
</dbReference>
<evidence type="ECO:0008006" key="5">
    <source>
        <dbReference type="Google" id="ProtNLM"/>
    </source>
</evidence>
<evidence type="ECO:0000313" key="4">
    <source>
        <dbReference type="Proteomes" id="UP000694044"/>
    </source>
</evidence>
<dbReference type="InterPro" id="IPR000425">
    <property type="entry name" value="MIP"/>
</dbReference>
<dbReference type="GO" id="GO:0015250">
    <property type="term" value="F:water channel activity"/>
    <property type="evidence" value="ECO:0007669"/>
    <property type="project" value="TreeGrafter"/>
</dbReference>
<dbReference type="AlphaFoldDB" id="A0A8T1VPY6"/>
<evidence type="ECO:0000313" key="3">
    <source>
        <dbReference type="EMBL" id="KAG7383006.1"/>
    </source>
</evidence>
<keyword evidence="4" id="KW-1185">Reference proteome</keyword>
<gene>
    <name evidence="3" type="ORF">PHYPSEUDO_004185</name>
</gene>